<gene>
    <name evidence="4" type="ORF">NQ318_015614</name>
</gene>
<evidence type="ECO:0000256" key="2">
    <source>
        <dbReference type="PROSITE-ProRule" id="PRU00059"/>
    </source>
</evidence>
<dbReference type="PANTHER" id="PTHR33236:SF6">
    <property type="entry name" value="CUB DOMAIN-CONTAINING PROTEIN"/>
    <property type="match status" value="1"/>
</dbReference>
<evidence type="ECO:0000256" key="1">
    <source>
        <dbReference type="ARBA" id="ARBA00023157"/>
    </source>
</evidence>
<feature type="disulfide bond" evidence="2">
    <location>
        <begin position="92"/>
        <end position="109"/>
    </location>
</feature>
<evidence type="ECO:0000259" key="3">
    <source>
        <dbReference type="PROSITE" id="PS01180"/>
    </source>
</evidence>
<feature type="domain" description="CUB" evidence="3">
    <location>
        <begin position="22"/>
        <end position="151"/>
    </location>
</feature>
<dbReference type="InterPro" id="IPR058698">
    <property type="entry name" value="CUB_metazoa"/>
</dbReference>
<comment type="caution">
    <text evidence="4">The sequence shown here is derived from an EMBL/GenBank/DDBJ whole genome shotgun (WGS) entry which is preliminary data.</text>
</comment>
<dbReference type="SUPFAM" id="SSF49854">
    <property type="entry name" value="Spermadhesin, CUB domain"/>
    <property type="match status" value="1"/>
</dbReference>
<dbReference type="Pfam" id="PF26080">
    <property type="entry name" value="CUB_animal"/>
    <property type="match status" value="1"/>
</dbReference>
<evidence type="ECO:0000313" key="4">
    <source>
        <dbReference type="EMBL" id="KAJ8935637.1"/>
    </source>
</evidence>
<dbReference type="AlphaFoldDB" id="A0AAV8X9L8"/>
<proteinExistence type="predicted"/>
<dbReference type="Proteomes" id="UP001162162">
    <property type="component" value="Unassembled WGS sequence"/>
</dbReference>
<keyword evidence="1 2" id="KW-1015">Disulfide bond</keyword>
<dbReference type="InterPro" id="IPR000859">
    <property type="entry name" value="CUB_dom"/>
</dbReference>
<dbReference type="PROSITE" id="PS01180">
    <property type="entry name" value="CUB"/>
    <property type="match status" value="1"/>
</dbReference>
<keyword evidence="5" id="KW-1185">Reference proteome</keyword>
<reference evidence="4" key="1">
    <citation type="journal article" date="2023" name="Insect Mol. Biol.">
        <title>Genome sequencing provides insights into the evolution of gene families encoding plant cell wall-degrading enzymes in longhorned beetles.</title>
        <authorList>
            <person name="Shin N.R."/>
            <person name="Okamura Y."/>
            <person name="Kirsch R."/>
            <person name="Pauchet Y."/>
        </authorList>
    </citation>
    <scope>NUCLEOTIDE SEQUENCE</scope>
    <source>
        <strain evidence="4">AMC_N1</strain>
    </source>
</reference>
<protein>
    <recommendedName>
        <fullName evidence="3">CUB domain-containing protein</fullName>
    </recommendedName>
</protein>
<dbReference type="InterPro" id="IPR035914">
    <property type="entry name" value="Sperma_CUB_dom_sf"/>
</dbReference>
<accession>A0AAV8X9L8</accession>
<evidence type="ECO:0000313" key="5">
    <source>
        <dbReference type="Proteomes" id="UP001162162"/>
    </source>
</evidence>
<organism evidence="4 5">
    <name type="scientific">Aromia moschata</name>
    <dbReference type="NCBI Taxonomy" id="1265417"/>
    <lineage>
        <taxon>Eukaryota</taxon>
        <taxon>Metazoa</taxon>
        <taxon>Ecdysozoa</taxon>
        <taxon>Arthropoda</taxon>
        <taxon>Hexapoda</taxon>
        <taxon>Insecta</taxon>
        <taxon>Pterygota</taxon>
        <taxon>Neoptera</taxon>
        <taxon>Endopterygota</taxon>
        <taxon>Coleoptera</taxon>
        <taxon>Polyphaga</taxon>
        <taxon>Cucujiformia</taxon>
        <taxon>Chrysomeloidea</taxon>
        <taxon>Cerambycidae</taxon>
        <taxon>Cerambycinae</taxon>
        <taxon>Callichromatini</taxon>
        <taxon>Aromia</taxon>
    </lineage>
</organism>
<comment type="caution">
    <text evidence="2">Lacks conserved residue(s) required for the propagation of feature annotation.</text>
</comment>
<name>A0AAV8X9L8_9CUCU</name>
<dbReference type="PANTHER" id="PTHR33236">
    <property type="entry name" value="INTRAFLAGELLAR TRANSPORT PROTEIN 122 FAMILY PROTEIN-RELATED"/>
    <property type="match status" value="1"/>
</dbReference>
<sequence length="222" mass="24040">MIVAPMVNVVMIDRGANVLSSCGSTVRENGTYFVNIGYPNSYDGTGSCQVTVLKANPDICQYRYTYFVFSLQEELDFDQLNIMGPEPINHICNYDQFIVSGGSPVPTICGNNMGNHLYVDAGSGINAPTVLSVVTSGPSLDRNWKIRILQIPCAASYKAEDGCSQYFTGVAGQILSFNYDPVVGAQLSNQDYGICIRAERNFCGVQYTQCPDPGAVHSAGEK</sequence>
<dbReference type="EMBL" id="JAPWTK010000855">
    <property type="protein sequence ID" value="KAJ8935637.1"/>
    <property type="molecule type" value="Genomic_DNA"/>
</dbReference>